<dbReference type="EMBL" id="JAIZAY010000010">
    <property type="protein sequence ID" value="KAJ8034861.1"/>
    <property type="molecule type" value="Genomic_DNA"/>
</dbReference>
<dbReference type="InterPro" id="IPR036179">
    <property type="entry name" value="Ig-like_dom_sf"/>
</dbReference>
<accession>A0A9Q1H746</accession>
<dbReference type="InterPro" id="IPR007110">
    <property type="entry name" value="Ig-like_dom"/>
</dbReference>
<dbReference type="InterPro" id="IPR013783">
    <property type="entry name" value="Ig-like_fold"/>
</dbReference>
<keyword evidence="4" id="KW-1185">Reference proteome</keyword>
<organism evidence="3 4">
    <name type="scientific">Holothuria leucospilota</name>
    <name type="common">Black long sea cucumber</name>
    <name type="synonym">Mertensiothuria leucospilota</name>
    <dbReference type="NCBI Taxonomy" id="206669"/>
    <lineage>
        <taxon>Eukaryota</taxon>
        <taxon>Metazoa</taxon>
        <taxon>Echinodermata</taxon>
        <taxon>Eleutherozoa</taxon>
        <taxon>Echinozoa</taxon>
        <taxon>Holothuroidea</taxon>
        <taxon>Aspidochirotacea</taxon>
        <taxon>Aspidochirotida</taxon>
        <taxon>Holothuriidae</taxon>
        <taxon>Holothuria</taxon>
    </lineage>
</organism>
<feature type="chain" id="PRO_5040387183" description="Ig-like domain-containing protein" evidence="1">
    <location>
        <begin position="30"/>
        <end position="403"/>
    </location>
</feature>
<dbReference type="PROSITE" id="PS50835">
    <property type="entry name" value="IG_LIKE"/>
    <property type="match status" value="1"/>
</dbReference>
<evidence type="ECO:0000259" key="2">
    <source>
        <dbReference type="PROSITE" id="PS50835"/>
    </source>
</evidence>
<sequence>MARTTLAYLELHHAVLLCVLFIVRSLTKACPAVLANKTCKETFIVQTNGTVVFDCVTDHKSESKWWKNNDNECTTIETPEEKAPNHMLVLHSNFTLQLYNLTYEDIATYSCILFEDVIASFCLFLRGLGYLLSRYLFSYMPDWSIESYSKIADGDSSITIFERNELGITWTTGPANPAVILSWILNDMQHPSKTVENTNDDNTANYSTSALGSSDYRVNVPRVYRLSSNPQLVKKSVAVNVNGVEANFRNTFLSLNFRRTSFSKRFVHFCQMLRSVAVHSETREYCDPVGYVNGGNFVYQESFTEYRGQLSASAVVLLRKFLSEDIDNKKSTKERLAEKAPFIVDGSLVHIFGAVLPKLTSGLMECFYGDYFLLSDENESSVSQKIGSPNDAYFTLEKTYSEM</sequence>
<dbReference type="Gene3D" id="2.60.40.10">
    <property type="entry name" value="Immunoglobulins"/>
    <property type="match status" value="1"/>
</dbReference>
<reference evidence="3" key="1">
    <citation type="submission" date="2021-10" db="EMBL/GenBank/DDBJ databases">
        <title>Tropical sea cucumber genome reveals ecological adaptation and Cuvierian tubules defense mechanism.</title>
        <authorList>
            <person name="Chen T."/>
        </authorList>
    </citation>
    <scope>NUCLEOTIDE SEQUENCE</scope>
    <source>
        <strain evidence="3">Nanhai2018</strain>
        <tissue evidence="3">Muscle</tissue>
    </source>
</reference>
<dbReference type="SUPFAM" id="SSF48726">
    <property type="entry name" value="Immunoglobulin"/>
    <property type="match status" value="1"/>
</dbReference>
<dbReference type="Proteomes" id="UP001152320">
    <property type="component" value="Chromosome 10"/>
</dbReference>
<feature type="domain" description="Ig-like" evidence="2">
    <location>
        <begin position="31"/>
        <end position="111"/>
    </location>
</feature>
<evidence type="ECO:0000256" key="1">
    <source>
        <dbReference type="SAM" id="SignalP"/>
    </source>
</evidence>
<protein>
    <recommendedName>
        <fullName evidence="2">Ig-like domain-containing protein</fullName>
    </recommendedName>
</protein>
<feature type="signal peptide" evidence="1">
    <location>
        <begin position="1"/>
        <end position="29"/>
    </location>
</feature>
<evidence type="ECO:0000313" key="4">
    <source>
        <dbReference type="Proteomes" id="UP001152320"/>
    </source>
</evidence>
<gene>
    <name evidence="3" type="ORF">HOLleu_21876</name>
</gene>
<name>A0A9Q1H746_HOLLE</name>
<comment type="caution">
    <text evidence="3">The sequence shown here is derived from an EMBL/GenBank/DDBJ whole genome shotgun (WGS) entry which is preliminary data.</text>
</comment>
<dbReference type="AlphaFoldDB" id="A0A9Q1H746"/>
<keyword evidence="1" id="KW-0732">Signal</keyword>
<evidence type="ECO:0000313" key="3">
    <source>
        <dbReference type="EMBL" id="KAJ8034861.1"/>
    </source>
</evidence>
<proteinExistence type="predicted"/>